<dbReference type="RefSeq" id="WP_182372944.1">
    <property type="nucleotide sequence ID" value="NZ_CP059694.1"/>
</dbReference>
<evidence type="ECO:0000313" key="5">
    <source>
        <dbReference type="Proteomes" id="UP001195196"/>
    </source>
</evidence>
<organism evidence="4 5">
    <name type="scientific">Gordonia rubripertincta</name>
    <name type="common">Rhodococcus corallinus</name>
    <dbReference type="NCBI Taxonomy" id="36822"/>
    <lineage>
        <taxon>Bacteria</taxon>
        <taxon>Bacillati</taxon>
        <taxon>Actinomycetota</taxon>
        <taxon>Actinomycetes</taxon>
        <taxon>Mycobacteriales</taxon>
        <taxon>Gordoniaceae</taxon>
        <taxon>Gordonia</taxon>
    </lineage>
</organism>
<accession>A0AAW4G0S6</accession>
<comment type="caution">
    <text evidence="1">Lacks conserved residue(s) required for the propagation of feature annotation.</text>
</comment>
<dbReference type="InterPro" id="IPR012674">
    <property type="entry name" value="Calycin"/>
</dbReference>
<evidence type="ECO:0000259" key="3">
    <source>
        <dbReference type="Pfam" id="PF08768"/>
    </source>
</evidence>
<feature type="region of interest" description="Disordered" evidence="2">
    <location>
        <begin position="1"/>
        <end position="43"/>
    </location>
</feature>
<dbReference type="CDD" id="cd07828">
    <property type="entry name" value="lipocalin_heme-bd-THAP4-like"/>
    <property type="match status" value="1"/>
</dbReference>
<evidence type="ECO:0000256" key="2">
    <source>
        <dbReference type="SAM" id="MobiDB-lite"/>
    </source>
</evidence>
<comment type="caution">
    <text evidence="1">Lacks the conserved His residue that binds heme iron in the nitrobindin family.</text>
</comment>
<dbReference type="InterPro" id="IPR022939">
    <property type="entry name" value="Nb(III)_bact/plant"/>
</dbReference>
<comment type="caution">
    <text evidence="4">The sequence shown here is derived from an EMBL/GenBank/DDBJ whole genome shotgun (WGS) entry which is preliminary data.</text>
</comment>
<feature type="domain" description="THAP4-like heme-binding" evidence="3">
    <location>
        <begin position="86"/>
        <end position="239"/>
    </location>
</feature>
<proteinExistence type="inferred from homology"/>
<dbReference type="Gene3D" id="2.40.128.20">
    <property type="match status" value="1"/>
</dbReference>
<sequence length="242" mass="25955">MTSHPGAGDAGDEPVGAAPSGDGVPSGEGVVADGAAHRSGDEAINQAEARAIESGSRERNLPTWDDLPLPADTANLRLGADLHPGLLALLPLVGVWRGEGEGHDTDTDTDYHFAQQIVVSHDGQNFLTWESRSWVIDDDAAFVRPDLRESGFWRIGEDDTIELLLAHAEGSVELFYGTPLNQTSWELATDVVIKSQSGRRAGGAKRLYGLVPDGDLAYVEERVDADGDLFPRLSAKLRRHVG</sequence>
<dbReference type="SUPFAM" id="SSF50814">
    <property type="entry name" value="Lipocalins"/>
    <property type="match status" value="1"/>
</dbReference>
<dbReference type="AlphaFoldDB" id="A0AAW4G0S6"/>
<protein>
    <recommendedName>
        <fullName evidence="1">Ferric nitrobindin-like protein</fullName>
    </recommendedName>
</protein>
<dbReference type="InterPro" id="IPR045165">
    <property type="entry name" value="Nitrobindin"/>
</dbReference>
<evidence type="ECO:0000313" key="4">
    <source>
        <dbReference type="EMBL" id="MBM7276849.1"/>
    </source>
</evidence>
<dbReference type="Proteomes" id="UP001195196">
    <property type="component" value="Unassembled WGS sequence"/>
</dbReference>
<dbReference type="HAMAP" id="MF_01297">
    <property type="entry name" value="nitrobindin"/>
    <property type="match status" value="1"/>
</dbReference>
<dbReference type="InterPro" id="IPR014878">
    <property type="entry name" value="THAP4-like_heme-bd"/>
</dbReference>
<comment type="similarity">
    <text evidence="1">Belongs to the nitrobindin family.</text>
</comment>
<reference evidence="4" key="1">
    <citation type="submission" date="2021-02" db="EMBL/GenBank/DDBJ databases">
        <title>Taxonomy, biology and ecology of Rhodococcus bacteria occurring in California pistachio and other woody hosts as revealed by genome sequence analyses.</title>
        <authorList>
            <person name="Riely B."/>
            <person name="Gai Y."/>
        </authorList>
    </citation>
    <scope>NUCLEOTIDE SEQUENCE</scope>
    <source>
        <strain evidence="4">BP-295</strain>
    </source>
</reference>
<dbReference type="PANTHER" id="PTHR15854">
    <property type="entry name" value="THAP4 PROTEIN"/>
    <property type="match status" value="1"/>
</dbReference>
<name>A0AAW4G0S6_GORRU</name>
<feature type="short sequence motif" description="GXWXGXG" evidence="1">
    <location>
        <begin position="94"/>
        <end position="100"/>
    </location>
</feature>
<evidence type="ECO:0000256" key="1">
    <source>
        <dbReference type="HAMAP-Rule" id="MF_01297"/>
    </source>
</evidence>
<dbReference type="PANTHER" id="PTHR15854:SF4">
    <property type="entry name" value="PEROXYNITRITE ISOMERASE THAP4"/>
    <property type="match status" value="1"/>
</dbReference>
<dbReference type="Pfam" id="PF08768">
    <property type="entry name" value="THAP4_heme-bd"/>
    <property type="match status" value="1"/>
</dbReference>
<dbReference type="EMBL" id="JAFFGU010000001">
    <property type="protein sequence ID" value="MBM7276849.1"/>
    <property type="molecule type" value="Genomic_DNA"/>
</dbReference>
<gene>
    <name evidence="4" type="ORF">JTZ10_03675</name>
</gene>